<evidence type="ECO:0000256" key="5">
    <source>
        <dbReference type="ARBA" id="ARBA00022741"/>
    </source>
</evidence>
<dbReference type="PANTHER" id="PTHR43527">
    <property type="entry name" value="4-DIPHOSPHOCYTIDYL-2-C-METHYL-D-ERYTHRITOL KINASE, CHLOROPLASTIC"/>
    <property type="match status" value="1"/>
</dbReference>
<evidence type="ECO:0000256" key="7">
    <source>
        <dbReference type="ARBA" id="ARBA00022840"/>
    </source>
</evidence>
<evidence type="ECO:0000259" key="13">
    <source>
        <dbReference type="Pfam" id="PF08544"/>
    </source>
</evidence>
<keyword evidence="4 10" id="KW-0808">Transferase</keyword>
<sequence length="357" mass="38447">MQALYDVPAPAKLNLFLHVVGKRPDGYHLLQSLFILIDWADTLHFERRIDGRLQRHDRGDALPEDDLCLRAARALQQASGCTMGADIHIEKRLPSGAGMGGGSSDAASTLLALNRLWGLNWSRSQLQPLALKLGADVPFFVGGRNAWVEGIGEVLHPMTVPAMRLAVVKPGVSIGTKEIFSSPLLQRSNSVAIVAGFPAANEERDADNSERHSARHSASTNSTGFLNTGTERLGESSESGEYPALGNLAQQLCNGWGRNDLQPPAEAASGEVSQALQWLQTRYGNSRMTGSGSAVFARISDSADRESEYNSGSQQEADIASDSERNLKATLAGLPDGWVGRICRSLDVHPLRGWAVD</sequence>
<evidence type="ECO:0000256" key="11">
    <source>
        <dbReference type="SAM" id="MobiDB-lite"/>
    </source>
</evidence>
<comment type="function">
    <text evidence="10">Catalyzes the phosphorylation of the position 2 hydroxy group of 4-diphosphocytidyl-2C-methyl-D-erythritol.</text>
</comment>
<keyword evidence="8 10" id="KW-0414">Isoprene biosynthesis</keyword>
<organism evidence="14 15">
    <name type="scientific">Roseateles amylovorans</name>
    <dbReference type="NCBI Taxonomy" id="2978473"/>
    <lineage>
        <taxon>Bacteria</taxon>
        <taxon>Pseudomonadati</taxon>
        <taxon>Pseudomonadota</taxon>
        <taxon>Betaproteobacteria</taxon>
        <taxon>Burkholderiales</taxon>
        <taxon>Sphaerotilaceae</taxon>
        <taxon>Roseateles</taxon>
    </lineage>
</organism>
<evidence type="ECO:0000256" key="3">
    <source>
        <dbReference type="ARBA" id="ARBA00017473"/>
    </source>
</evidence>
<evidence type="ECO:0000256" key="1">
    <source>
        <dbReference type="ARBA" id="ARBA00009684"/>
    </source>
</evidence>
<dbReference type="SUPFAM" id="SSF54211">
    <property type="entry name" value="Ribosomal protein S5 domain 2-like"/>
    <property type="match status" value="1"/>
</dbReference>
<feature type="active site" evidence="10">
    <location>
        <position position="12"/>
    </location>
</feature>
<dbReference type="EMBL" id="CP104562">
    <property type="protein sequence ID" value="UXH77446.1"/>
    <property type="molecule type" value="Genomic_DNA"/>
</dbReference>
<comment type="catalytic activity">
    <reaction evidence="10">
        <text>4-CDP-2-C-methyl-D-erythritol + ATP = 4-CDP-2-C-methyl-D-erythritol 2-phosphate + ADP + H(+)</text>
        <dbReference type="Rhea" id="RHEA:18437"/>
        <dbReference type="ChEBI" id="CHEBI:15378"/>
        <dbReference type="ChEBI" id="CHEBI:30616"/>
        <dbReference type="ChEBI" id="CHEBI:57823"/>
        <dbReference type="ChEBI" id="CHEBI:57919"/>
        <dbReference type="ChEBI" id="CHEBI:456216"/>
        <dbReference type="EC" id="2.7.1.148"/>
    </reaction>
</comment>
<dbReference type="InterPro" id="IPR020568">
    <property type="entry name" value="Ribosomal_Su5_D2-typ_SF"/>
</dbReference>
<dbReference type="InterPro" id="IPR036554">
    <property type="entry name" value="GHMP_kinase_C_sf"/>
</dbReference>
<feature type="compositionally biased region" description="Basic and acidic residues" evidence="11">
    <location>
        <begin position="202"/>
        <end position="212"/>
    </location>
</feature>
<dbReference type="SUPFAM" id="SSF55060">
    <property type="entry name" value="GHMP Kinase, C-terminal domain"/>
    <property type="match status" value="1"/>
</dbReference>
<proteinExistence type="inferred from homology"/>
<evidence type="ECO:0000259" key="12">
    <source>
        <dbReference type="Pfam" id="PF00288"/>
    </source>
</evidence>
<dbReference type="Gene3D" id="3.30.230.10">
    <property type="match status" value="1"/>
</dbReference>
<dbReference type="Proteomes" id="UP001064933">
    <property type="component" value="Chromosome"/>
</dbReference>
<keyword evidence="6 10" id="KW-0418">Kinase</keyword>
<evidence type="ECO:0000256" key="2">
    <source>
        <dbReference type="ARBA" id="ARBA00012052"/>
    </source>
</evidence>
<evidence type="ECO:0000313" key="14">
    <source>
        <dbReference type="EMBL" id="UXH77446.1"/>
    </source>
</evidence>
<gene>
    <name evidence="10 14" type="primary">ispE</name>
    <name evidence="14" type="ORF">N4261_20980</name>
</gene>
<evidence type="ECO:0000256" key="8">
    <source>
        <dbReference type="ARBA" id="ARBA00023229"/>
    </source>
</evidence>
<dbReference type="NCBIfam" id="TIGR00154">
    <property type="entry name" value="ispE"/>
    <property type="match status" value="1"/>
</dbReference>
<name>A0ABY6AW99_9BURK</name>
<feature type="domain" description="GHMP kinase C-terminal" evidence="13">
    <location>
        <begin position="241"/>
        <end position="308"/>
    </location>
</feature>
<accession>A0ABY6AW99</accession>
<dbReference type="InterPro" id="IPR013750">
    <property type="entry name" value="GHMP_kinase_C_dom"/>
</dbReference>
<evidence type="ECO:0000256" key="6">
    <source>
        <dbReference type="ARBA" id="ARBA00022777"/>
    </source>
</evidence>
<reference evidence="14" key="1">
    <citation type="submission" date="2022-10" db="EMBL/GenBank/DDBJ databases">
        <title>Characterization and whole genome sequencing of a new Roseateles species, isolated from fresh water.</title>
        <authorList>
            <person name="Guliayeva D.Y."/>
            <person name="Akhremchuk A.E."/>
            <person name="Sikolenko M.A."/>
            <person name="Valentovich L.N."/>
            <person name="Sidarenka A.V."/>
        </authorList>
    </citation>
    <scope>NUCLEOTIDE SEQUENCE</scope>
    <source>
        <strain evidence="14">BIM B-1768</strain>
    </source>
</reference>
<evidence type="ECO:0000256" key="9">
    <source>
        <dbReference type="ARBA" id="ARBA00032554"/>
    </source>
</evidence>
<feature type="domain" description="GHMP kinase N-terminal" evidence="12">
    <location>
        <begin position="67"/>
        <end position="143"/>
    </location>
</feature>
<evidence type="ECO:0000313" key="15">
    <source>
        <dbReference type="Proteomes" id="UP001064933"/>
    </source>
</evidence>
<comment type="pathway">
    <text evidence="10">Isoprenoid biosynthesis; isopentenyl diphosphate biosynthesis via DXP pathway; isopentenyl diphosphate from 1-deoxy-D-xylulose 5-phosphate: step 3/6.</text>
</comment>
<keyword evidence="15" id="KW-1185">Reference proteome</keyword>
<dbReference type="Pfam" id="PF08544">
    <property type="entry name" value="GHMP_kinases_C"/>
    <property type="match status" value="1"/>
</dbReference>
<dbReference type="PANTHER" id="PTHR43527:SF2">
    <property type="entry name" value="4-DIPHOSPHOCYTIDYL-2-C-METHYL-D-ERYTHRITOL KINASE, CHLOROPLASTIC"/>
    <property type="match status" value="1"/>
</dbReference>
<dbReference type="EC" id="2.7.1.148" evidence="2 10"/>
<feature type="compositionally biased region" description="Polar residues" evidence="11">
    <location>
        <begin position="216"/>
        <end position="230"/>
    </location>
</feature>
<evidence type="ECO:0000256" key="4">
    <source>
        <dbReference type="ARBA" id="ARBA00022679"/>
    </source>
</evidence>
<keyword evidence="7 10" id="KW-0067">ATP-binding</keyword>
<comment type="similarity">
    <text evidence="1 10">Belongs to the GHMP kinase family. IspE subfamily.</text>
</comment>
<feature type="binding site" evidence="10">
    <location>
        <begin position="94"/>
        <end position="104"/>
    </location>
    <ligand>
        <name>ATP</name>
        <dbReference type="ChEBI" id="CHEBI:30616"/>
    </ligand>
</feature>
<dbReference type="Pfam" id="PF00288">
    <property type="entry name" value="GHMP_kinases_N"/>
    <property type="match status" value="1"/>
</dbReference>
<feature type="active site" evidence="10">
    <location>
        <position position="136"/>
    </location>
</feature>
<dbReference type="InterPro" id="IPR004424">
    <property type="entry name" value="IspE"/>
</dbReference>
<dbReference type="Gene3D" id="3.30.70.890">
    <property type="entry name" value="GHMP kinase, C-terminal domain"/>
    <property type="match status" value="1"/>
</dbReference>
<dbReference type="InterPro" id="IPR014721">
    <property type="entry name" value="Ribsml_uS5_D2-typ_fold_subgr"/>
</dbReference>
<dbReference type="GO" id="GO:0050515">
    <property type="term" value="F:4-(cytidine 5'-diphospho)-2-C-methyl-D-erythritol kinase activity"/>
    <property type="evidence" value="ECO:0007669"/>
    <property type="project" value="UniProtKB-EC"/>
</dbReference>
<keyword evidence="5 10" id="KW-0547">Nucleotide-binding</keyword>
<feature type="region of interest" description="Disordered" evidence="11">
    <location>
        <begin position="202"/>
        <end position="241"/>
    </location>
</feature>
<dbReference type="InterPro" id="IPR006204">
    <property type="entry name" value="GHMP_kinase_N_dom"/>
</dbReference>
<evidence type="ECO:0000256" key="10">
    <source>
        <dbReference type="HAMAP-Rule" id="MF_00061"/>
    </source>
</evidence>
<protein>
    <recommendedName>
        <fullName evidence="3 10">4-diphosphocytidyl-2-C-methyl-D-erythritol kinase</fullName>
        <shortName evidence="10">CMK</shortName>
        <ecNumber evidence="2 10">2.7.1.148</ecNumber>
    </recommendedName>
    <alternativeName>
        <fullName evidence="9 10">4-(cytidine-5'-diphospho)-2-C-methyl-D-erythritol kinase</fullName>
    </alternativeName>
</protein>
<dbReference type="HAMAP" id="MF_00061">
    <property type="entry name" value="IspE"/>
    <property type="match status" value="1"/>
</dbReference>